<feature type="binding site" evidence="9">
    <location>
        <begin position="229"/>
        <end position="234"/>
    </location>
    <ligand>
        <name>ATP</name>
        <dbReference type="ChEBI" id="CHEBI:30616"/>
    </ligand>
</feature>
<evidence type="ECO:0000256" key="1">
    <source>
        <dbReference type="ARBA" id="ARBA00022679"/>
    </source>
</evidence>
<keyword evidence="7 9" id="KW-0630">Potassium</keyword>
<feature type="binding site" evidence="9">
    <location>
        <position position="279"/>
    </location>
    <ligand>
        <name>K(+)</name>
        <dbReference type="ChEBI" id="CHEBI:29103"/>
    </ligand>
</feature>
<feature type="binding site" evidence="9">
    <location>
        <position position="255"/>
    </location>
    <ligand>
        <name>K(+)</name>
        <dbReference type="ChEBI" id="CHEBI:29103"/>
    </ligand>
</feature>
<dbReference type="PANTHER" id="PTHR10584">
    <property type="entry name" value="SUGAR KINASE"/>
    <property type="match status" value="1"/>
</dbReference>
<name>A0A2G3PLE0_WILMA</name>
<dbReference type="SUPFAM" id="SSF53613">
    <property type="entry name" value="Ribokinase-like"/>
    <property type="match status" value="1"/>
</dbReference>
<accession>A0A2G3PLE0</accession>
<feature type="binding site" evidence="9">
    <location>
        <position position="196"/>
    </location>
    <ligand>
        <name>ATP</name>
        <dbReference type="ChEBI" id="CHEBI:30616"/>
    </ligand>
</feature>
<dbReference type="GO" id="GO:0046872">
    <property type="term" value="F:metal ion binding"/>
    <property type="evidence" value="ECO:0007669"/>
    <property type="project" value="UniProtKB-KW"/>
</dbReference>
<keyword evidence="5 9" id="KW-0067">ATP-binding</keyword>
<evidence type="ECO:0000256" key="8">
    <source>
        <dbReference type="ARBA" id="ARBA00023277"/>
    </source>
</evidence>
<dbReference type="InterPro" id="IPR011611">
    <property type="entry name" value="PfkB_dom"/>
</dbReference>
<feature type="binding site" evidence="9">
    <location>
        <begin position="26"/>
        <end position="28"/>
    </location>
    <ligand>
        <name>substrate</name>
    </ligand>
</feature>
<comment type="caution">
    <text evidence="11">The sequence shown here is derived from an EMBL/GenBank/DDBJ whole genome shotgun (WGS) entry which is preliminary data.</text>
</comment>
<dbReference type="EC" id="2.7.1.15" evidence="9"/>
<proteinExistence type="inferred from homology"/>
<dbReference type="InterPro" id="IPR002139">
    <property type="entry name" value="Ribo/fructo_kinase"/>
</dbReference>
<feature type="binding site" evidence="9">
    <location>
        <position position="152"/>
    </location>
    <ligand>
        <name>substrate</name>
    </ligand>
</feature>
<dbReference type="InterPro" id="IPR011877">
    <property type="entry name" value="Ribokinase"/>
</dbReference>
<comment type="cofactor">
    <cofactor evidence="9">
        <name>Mg(2+)</name>
        <dbReference type="ChEBI" id="CHEBI:18420"/>
    </cofactor>
    <text evidence="9">Requires a divalent cation, most likely magnesium in vivo, as an electrophilic catalyst to aid phosphoryl group transfer. It is the chelate of the metal and the nucleotide that is the actual substrate.</text>
</comment>
<evidence type="ECO:0000256" key="5">
    <source>
        <dbReference type="ARBA" id="ARBA00022840"/>
    </source>
</evidence>
<feature type="binding site" evidence="9">
    <location>
        <position position="261"/>
    </location>
    <ligand>
        <name>substrate</name>
    </ligand>
</feature>
<dbReference type="InterPro" id="IPR029056">
    <property type="entry name" value="Ribokinase-like"/>
</dbReference>
<dbReference type="GO" id="GO:0004747">
    <property type="term" value="F:ribokinase activity"/>
    <property type="evidence" value="ECO:0007669"/>
    <property type="project" value="UniProtKB-UniRule"/>
</dbReference>
<evidence type="ECO:0000313" key="12">
    <source>
        <dbReference type="Proteomes" id="UP000225108"/>
    </source>
</evidence>
<feature type="binding site" evidence="9">
    <location>
        <begin position="54"/>
        <end position="58"/>
    </location>
    <ligand>
        <name>substrate</name>
    </ligand>
</feature>
<comment type="function">
    <text evidence="9">Catalyzes the phosphorylation of ribose at O-5 in a reaction requiring ATP and magnesium. The resulting D-ribose-5-phosphate can then be used either for sythesis of nucleotides, histidine, and tryptophan, or as a component of the pentose phosphate pathway.</text>
</comment>
<feature type="active site" description="Proton acceptor" evidence="9">
    <location>
        <position position="261"/>
    </location>
</feature>
<comment type="subunit">
    <text evidence="9">Homodimer.</text>
</comment>
<feature type="binding site" evidence="9">
    <location>
        <position position="276"/>
    </location>
    <ligand>
        <name>K(+)</name>
        <dbReference type="ChEBI" id="CHEBI:29103"/>
    </ligand>
</feature>
<keyword evidence="3 9" id="KW-0547">Nucleotide-binding</keyword>
<keyword evidence="8 9" id="KW-0119">Carbohydrate metabolism</keyword>
<evidence type="ECO:0000256" key="9">
    <source>
        <dbReference type="HAMAP-Rule" id="MF_01987"/>
    </source>
</evidence>
<dbReference type="RefSeq" id="WP_099384199.1">
    <property type="nucleotide sequence ID" value="NZ_PEBD01000010.1"/>
</dbReference>
<keyword evidence="6 9" id="KW-0460">Magnesium</keyword>
<dbReference type="GO" id="GO:0005524">
    <property type="term" value="F:ATP binding"/>
    <property type="evidence" value="ECO:0007669"/>
    <property type="project" value="UniProtKB-UniRule"/>
</dbReference>
<gene>
    <name evidence="9" type="primary">rbsK</name>
    <name evidence="11" type="ORF">CSW57_19670</name>
</gene>
<dbReference type="HAMAP" id="MF_01987">
    <property type="entry name" value="Ribokinase"/>
    <property type="match status" value="1"/>
</dbReference>
<feature type="binding site" evidence="9">
    <location>
        <begin position="260"/>
        <end position="261"/>
    </location>
    <ligand>
        <name>ATP</name>
        <dbReference type="ChEBI" id="CHEBI:30616"/>
    </ligand>
</feature>
<comment type="activity regulation">
    <text evidence="9">Activated by a monovalent cation that binds near, but not in, the active site. The most likely occupant of the site in vivo is potassium. Ion binding induces a conformational change that may alter substrate affinity.</text>
</comment>
<evidence type="ECO:0000256" key="3">
    <source>
        <dbReference type="ARBA" id="ARBA00022741"/>
    </source>
</evidence>
<keyword evidence="9" id="KW-0963">Cytoplasm</keyword>
<keyword evidence="2 9" id="KW-0479">Metal-binding</keyword>
<evidence type="ECO:0000256" key="6">
    <source>
        <dbReference type="ARBA" id="ARBA00022842"/>
    </source>
</evidence>
<dbReference type="Proteomes" id="UP000225108">
    <property type="component" value="Unassembled WGS sequence"/>
</dbReference>
<sequence>MRSPETATATASDVGSSLVAVVGTLNLDLVVRTDRRPRVGETVMGTSYVERPGGKGANQALAAADIGPTALIGAVGDDDAGTTMRRHQDAAGVDTRHVVEMAGASGRAVIEVDSDGDNSIIVISGANDRVSADHVTAALDALAPKVVLTQLESPRSVTAAVVKWTEAGDCRFILNPSPVAPLDDNILSAADPLVVNAMEAEYYCDDRRLTDPGDMARRLLEVARSVVITLGARGVVVATGGSVETFDVEKVHAHDTTGAGDHFVGSLAAYLAAGSDLQSAARRSAARATEYVASPR</sequence>
<keyword evidence="1 9" id="KW-0808">Transferase</keyword>
<organism evidence="11 12">
    <name type="scientific">Williamsia marianensis</name>
    <dbReference type="NCBI Taxonomy" id="85044"/>
    <lineage>
        <taxon>Bacteria</taxon>
        <taxon>Bacillati</taxon>
        <taxon>Actinomycetota</taxon>
        <taxon>Actinomycetes</taxon>
        <taxon>Mycobacteriales</taxon>
        <taxon>Nocardiaceae</taxon>
        <taxon>Williamsia</taxon>
    </lineage>
</organism>
<keyword evidence="4 9" id="KW-0418">Kinase</keyword>
<comment type="caution">
    <text evidence="9">Lacks conserved residue(s) required for the propagation of feature annotation.</text>
</comment>
<feature type="domain" description="Carbohydrate kinase PfkB" evidence="10">
    <location>
        <begin position="18"/>
        <end position="289"/>
    </location>
</feature>
<feature type="binding site" evidence="9">
    <location>
        <position position="257"/>
    </location>
    <ligand>
        <name>K(+)</name>
        <dbReference type="ChEBI" id="CHEBI:29103"/>
    </ligand>
</feature>
<dbReference type="EMBL" id="PEBD01000010">
    <property type="protein sequence ID" value="PHV65902.1"/>
    <property type="molecule type" value="Genomic_DNA"/>
</dbReference>
<comment type="subcellular location">
    <subcellularLocation>
        <location evidence="9">Cytoplasm</location>
    </subcellularLocation>
</comment>
<comment type="similarity">
    <text evidence="9">Belongs to the carbohydrate kinase PfkB family. Ribokinase subfamily.</text>
</comment>
<comment type="catalytic activity">
    <reaction evidence="9">
        <text>D-ribose + ATP = D-ribose 5-phosphate + ADP + H(+)</text>
        <dbReference type="Rhea" id="RHEA:13697"/>
        <dbReference type="ChEBI" id="CHEBI:15378"/>
        <dbReference type="ChEBI" id="CHEBI:30616"/>
        <dbReference type="ChEBI" id="CHEBI:47013"/>
        <dbReference type="ChEBI" id="CHEBI:78346"/>
        <dbReference type="ChEBI" id="CHEBI:456216"/>
        <dbReference type="EC" id="2.7.1.15"/>
    </reaction>
</comment>
<dbReference type="GO" id="GO:0005829">
    <property type="term" value="C:cytosol"/>
    <property type="evidence" value="ECO:0007669"/>
    <property type="project" value="TreeGrafter"/>
</dbReference>
<evidence type="ECO:0000256" key="4">
    <source>
        <dbReference type="ARBA" id="ARBA00022777"/>
    </source>
</evidence>
<comment type="pathway">
    <text evidence="9">Carbohydrate metabolism; D-ribose degradation; D-ribose 5-phosphate from beta-D-ribopyranose: step 2/2.</text>
</comment>
<dbReference type="UniPathway" id="UPA00916">
    <property type="reaction ID" value="UER00889"/>
</dbReference>
<reference evidence="11 12" key="1">
    <citation type="submission" date="2017-10" db="EMBL/GenBank/DDBJ databases">
        <title>The draft genome sequence of Williamsia sp. BULT 1.1 isolated from the semi-arid grassland soils from South Africa.</title>
        <authorList>
            <person name="Kabwe M.H."/>
            <person name="Govender N."/>
            <person name="Mutseka Lunga P."/>
            <person name="Vikram S."/>
            <person name="Makhalanyane T.P."/>
        </authorList>
    </citation>
    <scope>NUCLEOTIDE SEQUENCE [LARGE SCALE GENOMIC DNA]</scope>
    <source>
        <strain evidence="11 12">BULT 1.1</strain>
    </source>
</reference>
<evidence type="ECO:0000256" key="7">
    <source>
        <dbReference type="ARBA" id="ARBA00022958"/>
    </source>
</evidence>
<dbReference type="PANTHER" id="PTHR10584:SF166">
    <property type="entry name" value="RIBOKINASE"/>
    <property type="match status" value="1"/>
</dbReference>
<dbReference type="CDD" id="cd01174">
    <property type="entry name" value="ribokinase"/>
    <property type="match status" value="1"/>
</dbReference>
<dbReference type="Gene3D" id="3.40.1190.20">
    <property type="match status" value="1"/>
</dbReference>
<evidence type="ECO:0000259" key="10">
    <source>
        <dbReference type="Pfam" id="PF00294"/>
    </source>
</evidence>
<protein>
    <recommendedName>
        <fullName evidence="9">Ribokinase</fullName>
        <shortName evidence="9">RK</shortName>
        <ecNumber evidence="9">2.7.1.15</ecNumber>
    </recommendedName>
</protein>
<evidence type="ECO:0000313" key="11">
    <source>
        <dbReference type="EMBL" id="PHV65902.1"/>
    </source>
</evidence>
<evidence type="ECO:0000256" key="2">
    <source>
        <dbReference type="ARBA" id="ARBA00022723"/>
    </source>
</evidence>
<dbReference type="GO" id="GO:0019303">
    <property type="term" value="P:D-ribose catabolic process"/>
    <property type="evidence" value="ECO:0007669"/>
    <property type="project" value="UniProtKB-UniRule"/>
</dbReference>
<dbReference type="AlphaFoldDB" id="A0A2G3PLE0"/>
<dbReference type="PRINTS" id="PR00990">
    <property type="entry name" value="RIBOKINASE"/>
</dbReference>
<dbReference type="Pfam" id="PF00294">
    <property type="entry name" value="PfkB"/>
    <property type="match status" value="1"/>
</dbReference>